<dbReference type="SUPFAM" id="SSF103039">
    <property type="entry name" value="CheC-like"/>
    <property type="match status" value="1"/>
</dbReference>
<dbReference type="GO" id="GO:0006935">
    <property type="term" value="P:chemotaxis"/>
    <property type="evidence" value="ECO:0007669"/>
    <property type="project" value="UniProtKB-KW"/>
</dbReference>
<feature type="domain" description="Chemotaxis phosphatase CheX-like" evidence="2">
    <location>
        <begin position="46"/>
        <end position="126"/>
    </location>
</feature>
<dbReference type="EMBL" id="CP001087">
    <property type="protein sequence ID" value="ACN16520.1"/>
    <property type="molecule type" value="Genomic_DNA"/>
</dbReference>
<dbReference type="HOGENOM" id="CLU_1728453_0_0_7"/>
<evidence type="ECO:0000256" key="1">
    <source>
        <dbReference type="ARBA" id="ARBA00022500"/>
    </source>
</evidence>
<name>C0Q915_DESAH</name>
<dbReference type="RefSeq" id="WP_015905273.1">
    <property type="nucleotide sequence ID" value="NC_012108.1"/>
</dbReference>
<dbReference type="Proteomes" id="UP000000442">
    <property type="component" value="Chromosome"/>
</dbReference>
<dbReference type="InterPro" id="IPR028976">
    <property type="entry name" value="CheC-like_sf"/>
</dbReference>
<organism evidence="3 4">
    <name type="scientific">Desulforapulum autotrophicum (strain ATCC 43914 / DSM 3382 / VKM B-1955 / HRM2)</name>
    <name type="common">Desulfobacterium autotrophicum</name>
    <dbReference type="NCBI Taxonomy" id="177437"/>
    <lineage>
        <taxon>Bacteria</taxon>
        <taxon>Pseudomonadati</taxon>
        <taxon>Thermodesulfobacteriota</taxon>
        <taxon>Desulfobacteria</taxon>
        <taxon>Desulfobacterales</taxon>
        <taxon>Desulfobacteraceae</taxon>
        <taxon>Desulforapulum</taxon>
    </lineage>
</organism>
<evidence type="ECO:0000313" key="3">
    <source>
        <dbReference type="EMBL" id="ACN16520.1"/>
    </source>
</evidence>
<dbReference type="KEGG" id="dat:HRM2_34450"/>
<dbReference type="InterPro" id="IPR028051">
    <property type="entry name" value="CheX-like_dom"/>
</dbReference>
<reference evidence="3 4" key="1">
    <citation type="journal article" date="2009" name="Environ. Microbiol.">
        <title>Genome sequence of Desulfobacterium autotrophicum HRM2, a marine sulfate reducer oxidizing organic carbon completely to carbon dioxide.</title>
        <authorList>
            <person name="Strittmatter A.W."/>
            <person name="Liesegang H."/>
            <person name="Rabus R."/>
            <person name="Decker I."/>
            <person name="Amann J."/>
            <person name="Andres S."/>
            <person name="Henne A."/>
            <person name="Fricke W.F."/>
            <person name="Martinez-Arias R."/>
            <person name="Bartels D."/>
            <person name="Goesmann A."/>
            <person name="Krause L."/>
            <person name="Puehler A."/>
            <person name="Klenk H.P."/>
            <person name="Richter M."/>
            <person name="Schuler M."/>
            <person name="Gloeckner F.O."/>
            <person name="Meyerdierks A."/>
            <person name="Gottschalk G."/>
            <person name="Amann R."/>
        </authorList>
    </citation>
    <scope>NUCLEOTIDE SEQUENCE [LARGE SCALE GENOMIC DNA]</scope>
    <source>
        <strain evidence="4">ATCC 43914 / DSM 3382 / HRM2</strain>
    </source>
</reference>
<sequence length="148" mass="16377">MKKRLMTAMKTSISEIMETMFFMPVEFGREVTLTQCKMDKKNNLACRLAFTGDASGSLILMAPEILMAEMAGNFMGEPSENLSEDHISGTLTEMLNMVCGNALSKTDSKVPFELGIPRMMDTSEISENQVFTIIETTESKMAIAVIID</sequence>
<proteinExistence type="predicted"/>
<dbReference type="STRING" id="177437.HRM2_34450"/>
<dbReference type="Gene3D" id="3.40.1550.10">
    <property type="entry name" value="CheC-like"/>
    <property type="match status" value="1"/>
</dbReference>
<evidence type="ECO:0000313" key="4">
    <source>
        <dbReference type="Proteomes" id="UP000000442"/>
    </source>
</evidence>
<gene>
    <name evidence="3" type="ordered locus">HRM2_34450</name>
</gene>
<evidence type="ECO:0000259" key="2">
    <source>
        <dbReference type="Pfam" id="PF13690"/>
    </source>
</evidence>
<dbReference type="Pfam" id="PF13690">
    <property type="entry name" value="CheX"/>
    <property type="match status" value="1"/>
</dbReference>
<keyword evidence="4" id="KW-1185">Reference proteome</keyword>
<keyword evidence="1" id="KW-0145">Chemotaxis</keyword>
<dbReference type="AlphaFoldDB" id="C0Q915"/>
<accession>C0Q915</accession>
<dbReference type="eggNOG" id="ENOG5032S77">
    <property type="taxonomic scope" value="Bacteria"/>
</dbReference>
<protein>
    <recommendedName>
        <fullName evidence="2">Chemotaxis phosphatase CheX-like domain-containing protein</fullName>
    </recommendedName>
</protein>